<dbReference type="Proteomes" id="UP000680038">
    <property type="component" value="Unassembled WGS sequence"/>
</dbReference>
<evidence type="ECO:0000313" key="2">
    <source>
        <dbReference type="Proteomes" id="UP000680038"/>
    </source>
</evidence>
<comment type="caution">
    <text evidence="1">The sequence shown here is derived from an EMBL/GenBank/DDBJ whole genome shotgun (WGS) entry which is preliminary data.</text>
</comment>
<dbReference type="AlphaFoldDB" id="A0A916NEP9"/>
<organism evidence="1 2">
    <name type="scientific">Dyadobacter helix</name>
    <dbReference type="NCBI Taxonomy" id="2822344"/>
    <lineage>
        <taxon>Bacteria</taxon>
        <taxon>Pseudomonadati</taxon>
        <taxon>Bacteroidota</taxon>
        <taxon>Cytophagia</taxon>
        <taxon>Cytophagales</taxon>
        <taxon>Spirosomataceae</taxon>
        <taxon>Dyadobacter</taxon>
    </lineage>
</organism>
<protein>
    <submittedName>
        <fullName evidence="1">Uncharacterized protein</fullName>
    </submittedName>
</protein>
<evidence type="ECO:0000313" key="1">
    <source>
        <dbReference type="EMBL" id="CAG5018075.1"/>
    </source>
</evidence>
<gene>
    <name evidence="1" type="ORF">DYBT9275_05917</name>
</gene>
<dbReference type="RefSeq" id="WP_215242232.1">
    <property type="nucleotide sequence ID" value="NZ_CAJRAF010000004.1"/>
</dbReference>
<proteinExistence type="predicted"/>
<sequence length="133" mass="15103">MKLRSSGKQWIGFGLLALMLVKACVIPLICLDYEIRKDYIAKTLCVNRNKPMLQCNGKCYLAKKLAQAEKQQQRQAEQDYMSSLIHQVMDATDSYSFSAPAMTAEVYLTPDFSYKTVFLGRIVSDNVFHPPLV</sequence>
<reference evidence="1" key="1">
    <citation type="submission" date="2021-04" db="EMBL/GenBank/DDBJ databases">
        <authorList>
            <person name="Rodrigo-Torres L."/>
            <person name="Arahal R. D."/>
            <person name="Lucena T."/>
        </authorList>
    </citation>
    <scope>NUCLEOTIDE SEQUENCE</scope>
    <source>
        <strain evidence="1">CECT 9275</strain>
    </source>
</reference>
<dbReference type="EMBL" id="CAJRAF010000004">
    <property type="protein sequence ID" value="CAG5018075.1"/>
    <property type="molecule type" value="Genomic_DNA"/>
</dbReference>
<name>A0A916NEP9_9BACT</name>
<keyword evidence="2" id="KW-1185">Reference proteome</keyword>
<accession>A0A916NEP9</accession>